<keyword evidence="1 2" id="KW-0175">Coiled coil</keyword>
<dbReference type="STRING" id="60517.A0A0R3W808"/>
<evidence type="ECO:0000256" key="1">
    <source>
        <dbReference type="ARBA" id="ARBA00023054"/>
    </source>
</evidence>
<dbReference type="Gene3D" id="1.10.287.1490">
    <property type="match status" value="1"/>
</dbReference>
<dbReference type="WBParaSite" id="TASK_0000645201-mRNA-1">
    <property type="protein sequence ID" value="TASK_0000645201-mRNA-1"/>
    <property type="gene ID" value="TASK_0000645201"/>
</dbReference>
<name>A0A0R3W808_TAEAS</name>
<dbReference type="AlphaFoldDB" id="A0A0R3W808"/>
<proteinExistence type="predicted"/>
<reference evidence="5" key="1">
    <citation type="submission" date="2017-02" db="UniProtKB">
        <authorList>
            <consortium name="WormBaseParasite"/>
        </authorList>
    </citation>
    <scope>IDENTIFICATION</scope>
</reference>
<organism evidence="5">
    <name type="scientific">Taenia asiatica</name>
    <name type="common">Asian tapeworm</name>
    <dbReference type="NCBI Taxonomy" id="60517"/>
    <lineage>
        <taxon>Eukaryota</taxon>
        <taxon>Metazoa</taxon>
        <taxon>Spiralia</taxon>
        <taxon>Lophotrochozoa</taxon>
        <taxon>Platyhelminthes</taxon>
        <taxon>Cestoda</taxon>
        <taxon>Eucestoda</taxon>
        <taxon>Cyclophyllidea</taxon>
        <taxon>Taeniidae</taxon>
        <taxon>Taenia</taxon>
    </lineage>
</organism>
<feature type="coiled-coil region" evidence="2">
    <location>
        <begin position="703"/>
        <end position="766"/>
    </location>
</feature>
<evidence type="ECO:0000313" key="4">
    <source>
        <dbReference type="Proteomes" id="UP000282613"/>
    </source>
</evidence>
<reference evidence="3 4" key="2">
    <citation type="submission" date="2018-11" db="EMBL/GenBank/DDBJ databases">
        <authorList>
            <consortium name="Pathogen Informatics"/>
        </authorList>
    </citation>
    <scope>NUCLEOTIDE SEQUENCE [LARGE SCALE GENOMIC DNA]</scope>
</reference>
<protein>
    <submittedName>
        <fullName evidence="5">Coiled-coil domain-containing protein 170</fullName>
    </submittedName>
</protein>
<evidence type="ECO:0000313" key="5">
    <source>
        <dbReference type="WBParaSite" id="TASK_0000645201-mRNA-1"/>
    </source>
</evidence>
<gene>
    <name evidence="3" type="ORF">TASK_LOCUS6453</name>
</gene>
<feature type="coiled-coil region" evidence="2">
    <location>
        <begin position="546"/>
        <end position="671"/>
    </location>
</feature>
<dbReference type="GO" id="GO:0005856">
    <property type="term" value="C:cytoskeleton"/>
    <property type="evidence" value="ECO:0007669"/>
    <property type="project" value="TreeGrafter"/>
</dbReference>
<keyword evidence="4" id="KW-1185">Reference proteome</keyword>
<feature type="coiled-coil region" evidence="2">
    <location>
        <begin position="202"/>
        <end position="327"/>
    </location>
</feature>
<dbReference type="PANTHER" id="PTHR32083:SF48">
    <property type="entry name" value="TRANS-GOLGI NETWORK-LOCALIZED SYP41-INTERACTING PROTEIN 1"/>
    <property type="match status" value="1"/>
</dbReference>
<evidence type="ECO:0000313" key="3">
    <source>
        <dbReference type="EMBL" id="VDK36735.1"/>
    </source>
</evidence>
<evidence type="ECO:0000256" key="2">
    <source>
        <dbReference type="SAM" id="Coils"/>
    </source>
</evidence>
<accession>A0A0R3W808</accession>
<sequence>MGEEVLLIAEPADSLRGTFLKSKLEEIDIYLGELGSGALQCLDELLIKKAIPLLEALDLKRKCKRLVDLTKRTQMNALNLEDMFVRLTESGKRIASAFRHRNEFPDGFDSEADDLRKQILRSSNDVMESNHNAESLTNQIAALEEEMKLLAREAAMHPTAETLKSRRKNLDRAIDTETVERKKHLLESRRLHRQLNDVFERREQLANDLSECQKSIDSLTTEFNAAQSKSQEAVQETARLESELSGLKNVLTRSEDEIKGLVVTQSKLEVSKEDIEAETKGLTTRNRKLKNRLCSITEKLFKVKHQYQELNNEAIQLNGAISKMKVDLSHMGAEKKRYLVSTNLAVKSGATTQKLIRQGEKKVRHLEETIRYLEETRKVQAADLDLVQKMASRMDAKESKRLRTQISQMTEARLAQNDFTDHEREEIRVIMRETVKLLAEIDKQKRSLTELHCLVEVKSFEASQKKRYLQKAQLHYVQVKRDLKLQQFYLNDYQKTLVSLQRQLKNLGKLYKGISVERNECLTMINLAQQKKLMIEEKCYFYTNEMTILQSSLSNKQDQMDEVRRRMEGLKKSRIVIQNELSKQIQVNREIEANKKWFGANLQRLNRDLNEEKAQMGRLQGECKAAIQKRDDVKHQLEDALVKVEQAKKNLDELEKNGKKSRDALSAKNREFALLFHEGQAEARTVEVFRSKVAEKGTVRKELAHINDQISAARERLLHLEDLADDPMGENSTSRLRLLQGTDPSLKQLLREENRLLSAVTKKETELREIHTVFRVVDDLVTQSASKMIEESARNLQLVKDVNSGHRINYLKETEMKATCAELRMKILYSAVLKRDLEVGTLIG</sequence>
<dbReference type="OrthoDB" id="10262929at2759"/>
<dbReference type="PANTHER" id="PTHR32083">
    <property type="entry name" value="CILIA AND FLAGELLA-ASSOCIATED PROTEIN 58-RELATED"/>
    <property type="match status" value="1"/>
</dbReference>
<feature type="coiled-coil region" evidence="2">
    <location>
        <begin position="126"/>
        <end position="153"/>
    </location>
</feature>
<dbReference type="EMBL" id="UYRS01018502">
    <property type="protein sequence ID" value="VDK36735.1"/>
    <property type="molecule type" value="Genomic_DNA"/>
</dbReference>
<dbReference type="Proteomes" id="UP000282613">
    <property type="component" value="Unassembled WGS sequence"/>
</dbReference>